<dbReference type="Proteomes" id="UP001328107">
    <property type="component" value="Unassembled WGS sequence"/>
</dbReference>
<feature type="compositionally biased region" description="Basic and acidic residues" evidence="1">
    <location>
        <begin position="117"/>
        <end position="131"/>
    </location>
</feature>
<keyword evidence="3" id="KW-1185">Reference proteome</keyword>
<protein>
    <submittedName>
        <fullName evidence="2">Uncharacterized protein</fullName>
    </submittedName>
</protein>
<feature type="region of interest" description="Disordered" evidence="1">
    <location>
        <begin position="109"/>
        <end position="131"/>
    </location>
</feature>
<dbReference type="EMBL" id="BTRK01000005">
    <property type="protein sequence ID" value="GMR55896.1"/>
    <property type="molecule type" value="Genomic_DNA"/>
</dbReference>
<accession>A0AAN5D314</accession>
<name>A0AAN5D314_9BILA</name>
<evidence type="ECO:0000256" key="1">
    <source>
        <dbReference type="SAM" id="MobiDB-lite"/>
    </source>
</evidence>
<evidence type="ECO:0000313" key="2">
    <source>
        <dbReference type="EMBL" id="GMR55896.1"/>
    </source>
</evidence>
<evidence type="ECO:0000313" key="3">
    <source>
        <dbReference type="Proteomes" id="UP001328107"/>
    </source>
</evidence>
<reference evidence="3" key="1">
    <citation type="submission" date="2022-10" db="EMBL/GenBank/DDBJ databases">
        <title>Genome assembly of Pristionchus species.</title>
        <authorList>
            <person name="Yoshida K."/>
            <person name="Sommer R.J."/>
        </authorList>
    </citation>
    <scope>NUCLEOTIDE SEQUENCE [LARGE SCALE GENOMIC DNA]</scope>
    <source>
        <strain evidence="3">RS5460</strain>
    </source>
</reference>
<feature type="non-terminal residue" evidence="2">
    <location>
        <position position="1"/>
    </location>
</feature>
<organism evidence="2 3">
    <name type="scientific">Pristionchus mayeri</name>
    <dbReference type="NCBI Taxonomy" id="1317129"/>
    <lineage>
        <taxon>Eukaryota</taxon>
        <taxon>Metazoa</taxon>
        <taxon>Ecdysozoa</taxon>
        <taxon>Nematoda</taxon>
        <taxon>Chromadorea</taxon>
        <taxon>Rhabditida</taxon>
        <taxon>Rhabditina</taxon>
        <taxon>Diplogasteromorpha</taxon>
        <taxon>Diplogasteroidea</taxon>
        <taxon>Neodiplogasteridae</taxon>
        <taxon>Pristionchus</taxon>
    </lineage>
</organism>
<sequence>SLSSSTVAVRGTVVTEGTVVTKGAAAVRGTVVEAAASARCRDLRADSSHSCQKNPQRVPVYSRTREEQNTDYEDDNERHQIWHQPTDPECFRRATEHRIVTTVKRHVPVHALRSHSHQQDDQRAQSEHTEH</sequence>
<gene>
    <name evidence="2" type="ORF">PMAYCL1PPCAC_26091</name>
</gene>
<feature type="non-terminal residue" evidence="2">
    <location>
        <position position="131"/>
    </location>
</feature>
<comment type="caution">
    <text evidence="2">The sequence shown here is derived from an EMBL/GenBank/DDBJ whole genome shotgun (WGS) entry which is preliminary data.</text>
</comment>
<feature type="region of interest" description="Disordered" evidence="1">
    <location>
        <begin position="43"/>
        <end position="85"/>
    </location>
</feature>
<dbReference type="AlphaFoldDB" id="A0AAN5D314"/>
<proteinExistence type="predicted"/>